<dbReference type="AlphaFoldDB" id="A0AAE5GN72"/>
<comment type="caution">
    <text evidence="2">The sequence shown here is derived from an EMBL/GenBank/DDBJ whole genome shotgun (WGS) entry which is preliminary data.</text>
</comment>
<proteinExistence type="predicted"/>
<dbReference type="InterPro" id="IPR011460">
    <property type="entry name" value="Lcl_C"/>
</dbReference>
<name>A0AAE5GN72_9VIBR</name>
<evidence type="ECO:0000313" key="3">
    <source>
        <dbReference type="Proteomes" id="UP000572722"/>
    </source>
</evidence>
<dbReference type="InterPro" id="IPR003343">
    <property type="entry name" value="Big_2"/>
</dbReference>
<sequence length="340" mass="36917">MVKYFNDTGFGFIKPLSFFSLMGLLVACNDDSLSENTTGETISEVGTIEEATVNSGLYSIQLSHKEASVLTGSEISLSAMGEYDDGSTGDITQSVHLEVTDSTIMSVTPDKKIRGNQVGTSTVSASLDGITTSVSLEVIESMCGANENDSDQQNTLDQCLKVLRGVTGEAKDKLFTSTPSVNFLDLLGYQQDNSEDNQGRSYARTYQIGHGELAGETIELSPSGAPFALFRQDGLNWDDDPNSESFGERGQFERYCKDLANIKFNGRSDWRRPTAKEFVALYADHGRLWDNYGFPSTYVYWTSTPAAASGNFIRFGFLNGKEYGTSPDLAVAASCVSETG</sequence>
<dbReference type="EMBL" id="VTXO01000001">
    <property type="protein sequence ID" value="NOI79953.1"/>
    <property type="molecule type" value="Genomic_DNA"/>
</dbReference>
<dbReference type="RefSeq" id="WP_171320628.1">
    <property type="nucleotide sequence ID" value="NZ_VTXO01000001.1"/>
</dbReference>
<accession>A0AAE5GN72</accession>
<evidence type="ECO:0000259" key="1">
    <source>
        <dbReference type="SMART" id="SM00635"/>
    </source>
</evidence>
<dbReference type="SMART" id="SM00635">
    <property type="entry name" value="BID_2"/>
    <property type="match status" value="1"/>
</dbReference>
<reference evidence="2 3" key="1">
    <citation type="submission" date="2019-08" db="EMBL/GenBank/DDBJ databases">
        <title>Draft genome sequencing and comparative genomics of hatchery-associated Vibrios.</title>
        <authorList>
            <person name="Kehlet-Delgado H."/>
            <person name="Mueller R.S."/>
        </authorList>
    </citation>
    <scope>NUCLEOTIDE SEQUENCE [LARGE SCALE GENOMIC DNA]</scope>
    <source>
        <strain evidence="2 3">01-65-5-1</strain>
    </source>
</reference>
<protein>
    <submittedName>
        <fullName evidence="2">DUF1566 domain-containing protein</fullName>
    </submittedName>
</protein>
<evidence type="ECO:0000313" key="2">
    <source>
        <dbReference type="EMBL" id="NOI79953.1"/>
    </source>
</evidence>
<gene>
    <name evidence="2" type="ORF">F0237_04675</name>
</gene>
<dbReference type="Proteomes" id="UP000572722">
    <property type="component" value="Unassembled WGS sequence"/>
</dbReference>
<feature type="domain" description="BIG2" evidence="1">
    <location>
        <begin position="56"/>
        <end position="137"/>
    </location>
</feature>
<dbReference type="Gene3D" id="2.60.40.1080">
    <property type="match status" value="1"/>
</dbReference>
<dbReference type="Pfam" id="PF07603">
    <property type="entry name" value="Lcl_C"/>
    <property type="match status" value="1"/>
</dbReference>
<organism evidence="2 3">
    <name type="scientific">Vibrio tubiashii</name>
    <dbReference type="NCBI Taxonomy" id="29498"/>
    <lineage>
        <taxon>Bacteria</taxon>
        <taxon>Pseudomonadati</taxon>
        <taxon>Pseudomonadota</taxon>
        <taxon>Gammaproteobacteria</taxon>
        <taxon>Vibrionales</taxon>
        <taxon>Vibrionaceae</taxon>
        <taxon>Vibrio</taxon>
        <taxon>Vibrio oreintalis group</taxon>
    </lineage>
</organism>
<dbReference type="PROSITE" id="PS51257">
    <property type="entry name" value="PROKAR_LIPOPROTEIN"/>
    <property type="match status" value="1"/>
</dbReference>